<dbReference type="InterPro" id="IPR004358">
    <property type="entry name" value="Sig_transdc_His_kin-like_C"/>
</dbReference>
<keyword evidence="4" id="KW-0597">Phosphoprotein</keyword>
<evidence type="ECO:0000256" key="7">
    <source>
        <dbReference type="ARBA" id="ARBA00023012"/>
    </source>
</evidence>
<comment type="subcellular location">
    <subcellularLocation>
        <location evidence="2">Membrane</location>
    </subcellularLocation>
</comment>
<dbReference type="Gene3D" id="3.30.565.10">
    <property type="entry name" value="Histidine kinase-like ATPase, C-terminal domain"/>
    <property type="match status" value="1"/>
</dbReference>
<dbReference type="PANTHER" id="PTHR45453:SF1">
    <property type="entry name" value="PHOSPHATE REGULON SENSOR PROTEIN PHOR"/>
    <property type="match status" value="1"/>
</dbReference>
<dbReference type="AlphaFoldDB" id="A0A2Y9BEI0"/>
<keyword evidence="5" id="KW-0808">Transferase</keyword>
<dbReference type="InterPro" id="IPR036097">
    <property type="entry name" value="HisK_dim/P_sf"/>
</dbReference>
<evidence type="ECO:0000259" key="8">
    <source>
        <dbReference type="PROSITE" id="PS50109"/>
    </source>
</evidence>
<dbReference type="GO" id="GO:0004721">
    <property type="term" value="F:phosphoprotein phosphatase activity"/>
    <property type="evidence" value="ECO:0007669"/>
    <property type="project" value="TreeGrafter"/>
</dbReference>
<dbReference type="InterPro" id="IPR050351">
    <property type="entry name" value="BphY/WalK/GraS-like"/>
</dbReference>
<dbReference type="Pfam" id="PF00512">
    <property type="entry name" value="HisKA"/>
    <property type="match status" value="1"/>
</dbReference>
<keyword evidence="10" id="KW-1185">Reference proteome</keyword>
<feature type="domain" description="Histidine kinase" evidence="8">
    <location>
        <begin position="69"/>
        <end position="282"/>
    </location>
</feature>
<sequence length="286" mass="32982">MGLRFRKNTYETLNMMLDEATSGNFQESDYDESELSKLEVKWKRFLGASALSRQNVEKEKKAVKELVSDISHQVKTPISNIRLYGEIIEEKLEGEDKELAKRLMAQTDLLESLIQSLVKMSRLETNIIQVSPQKQPLKPMLEELVLRGKEKQVKRGIQIVKKGWTDECQACFDRKWTSEAVYNILDNALKYTEEKSCVTVAIREYPMFVSICIQDEGPGITEEEIPKIFQRFYRGSQFQEKEGVGLGLYLAREILKKEHGYIKVSTTNQTGASFAVYLPRENFQNC</sequence>
<dbReference type="Pfam" id="PF02518">
    <property type="entry name" value="HATPase_c"/>
    <property type="match status" value="1"/>
</dbReference>
<dbReference type="GO" id="GO:0016036">
    <property type="term" value="P:cellular response to phosphate starvation"/>
    <property type="evidence" value="ECO:0007669"/>
    <property type="project" value="TreeGrafter"/>
</dbReference>
<dbReference type="InterPro" id="IPR005467">
    <property type="entry name" value="His_kinase_dom"/>
</dbReference>
<dbReference type="SUPFAM" id="SSF55874">
    <property type="entry name" value="ATPase domain of HSP90 chaperone/DNA topoisomerase II/histidine kinase"/>
    <property type="match status" value="1"/>
</dbReference>
<dbReference type="GO" id="GO:0005886">
    <property type="term" value="C:plasma membrane"/>
    <property type="evidence" value="ECO:0007669"/>
    <property type="project" value="TreeGrafter"/>
</dbReference>
<evidence type="ECO:0000256" key="3">
    <source>
        <dbReference type="ARBA" id="ARBA00012438"/>
    </source>
</evidence>
<dbReference type="GO" id="GO:0000155">
    <property type="term" value="F:phosphorelay sensor kinase activity"/>
    <property type="evidence" value="ECO:0007669"/>
    <property type="project" value="InterPro"/>
</dbReference>
<dbReference type="CDD" id="cd00082">
    <property type="entry name" value="HisKA"/>
    <property type="match status" value="1"/>
</dbReference>
<dbReference type="SMART" id="SM00387">
    <property type="entry name" value="HATPase_c"/>
    <property type="match status" value="1"/>
</dbReference>
<dbReference type="InterPro" id="IPR036890">
    <property type="entry name" value="HATPase_C_sf"/>
</dbReference>
<dbReference type="SUPFAM" id="SSF47384">
    <property type="entry name" value="Homodimeric domain of signal transducing histidine kinase"/>
    <property type="match status" value="1"/>
</dbReference>
<organism evidence="9 10">
    <name type="scientific">Faecalicatena orotica</name>
    <dbReference type="NCBI Taxonomy" id="1544"/>
    <lineage>
        <taxon>Bacteria</taxon>
        <taxon>Bacillati</taxon>
        <taxon>Bacillota</taxon>
        <taxon>Clostridia</taxon>
        <taxon>Lachnospirales</taxon>
        <taxon>Lachnospiraceae</taxon>
        <taxon>Faecalicatena</taxon>
    </lineage>
</organism>
<evidence type="ECO:0000256" key="2">
    <source>
        <dbReference type="ARBA" id="ARBA00004370"/>
    </source>
</evidence>
<dbReference type="Gene3D" id="1.10.287.130">
    <property type="match status" value="1"/>
</dbReference>
<dbReference type="SMART" id="SM00388">
    <property type="entry name" value="HisKA"/>
    <property type="match status" value="1"/>
</dbReference>
<dbReference type="PRINTS" id="PR00344">
    <property type="entry name" value="BCTRLSENSOR"/>
</dbReference>
<dbReference type="Proteomes" id="UP000245845">
    <property type="component" value="Unassembled WGS sequence"/>
</dbReference>
<dbReference type="EMBL" id="QGDL01000006">
    <property type="protein sequence ID" value="PWJ29408.1"/>
    <property type="molecule type" value="Genomic_DNA"/>
</dbReference>
<keyword evidence="7" id="KW-0902">Two-component regulatory system</keyword>
<dbReference type="OrthoDB" id="9773956at2"/>
<comment type="caution">
    <text evidence="9">The sequence shown here is derived from an EMBL/GenBank/DDBJ whole genome shotgun (WGS) entry which is preliminary data.</text>
</comment>
<protein>
    <recommendedName>
        <fullName evidence="3">histidine kinase</fullName>
        <ecNumber evidence="3">2.7.13.3</ecNumber>
    </recommendedName>
</protein>
<dbReference type="InterPro" id="IPR003661">
    <property type="entry name" value="HisK_dim/P_dom"/>
</dbReference>
<reference evidence="9 10" key="1">
    <citation type="submission" date="2018-05" db="EMBL/GenBank/DDBJ databases">
        <title>The Hungate 1000. A catalogue of reference genomes from the rumen microbiome.</title>
        <authorList>
            <person name="Kelly W."/>
        </authorList>
    </citation>
    <scope>NUCLEOTIDE SEQUENCE [LARGE SCALE GENOMIC DNA]</scope>
    <source>
        <strain evidence="9 10">NLAE-zl-C242</strain>
    </source>
</reference>
<comment type="catalytic activity">
    <reaction evidence="1">
        <text>ATP + protein L-histidine = ADP + protein N-phospho-L-histidine.</text>
        <dbReference type="EC" id="2.7.13.3"/>
    </reaction>
</comment>
<name>A0A2Y9BEI0_9FIRM</name>
<evidence type="ECO:0000256" key="5">
    <source>
        <dbReference type="ARBA" id="ARBA00022679"/>
    </source>
</evidence>
<evidence type="ECO:0000256" key="1">
    <source>
        <dbReference type="ARBA" id="ARBA00000085"/>
    </source>
</evidence>
<evidence type="ECO:0000256" key="4">
    <source>
        <dbReference type="ARBA" id="ARBA00022553"/>
    </source>
</evidence>
<evidence type="ECO:0000313" key="10">
    <source>
        <dbReference type="Proteomes" id="UP000245845"/>
    </source>
</evidence>
<dbReference type="PANTHER" id="PTHR45453">
    <property type="entry name" value="PHOSPHATE REGULON SENSOR PROTEIN PHOR"/>
    <property type="match status" value="1"/>
</dbReference>
<dbReference type="RefSeq" id="WP_109731256.1">
    <property type="nucleotide sequence ID" value="NZ_BAAACK010000026.1"/>
</dbReference>
<dbReference type="InterPro" id="IPR003594">
    <property type="entry name" value="HATPase_dom"/>
</dbReference>
<dbReference type="CDD" id="cd00075">
    <property type="entry name" value="HATPase"/>
    <property type="match status" value="1"/>
</dbReference>
<keyword evidence="6" id="KW-0418">Kinase</keyword>
<proteinExistence type="predicted"/>
<accession>A0A2Y9BEI0</accession>
<evidence type="ECO:0000256" key="6">
    <source>
        <dbReference type="ARBA" id="ARBA00022777"/>
    </source>
</evidence>
<dbReference type="PROSITE" id="PS50109">
    <property type="entry name" value="HIS_KIN"/>
    <property type="match status" value="1"/>
</dbReference>
<gene>
    <name evidence="9" type="ORF">A8806_106145</name>
</gene>
<dbReference type="EC" id="2.7.13.3" evidence="3"/>
<evidence type="ECO:0000313" key="9">
    <source>
        <dbReference type="EMBL" id="PWJ29408.1"/>
    </source>
</evidence>